<dbReference type="Proteomes" id="UP000217696">
    <property type="component" value="Chromosome"/>
</dbReference>
<keyword evidence="6 10" id="KW-0460">Magnesium</keyword>
<accession>A0A0U4WDR8</accession>
<dbReference type="EMBL" id="AP017312">
    <property type="protein sequence ID" value="BAU26952.1"/>
    <property type="molecule type" value="Genomic_DNA"/>
</dbReference>
<comment type="caution">
    <text evidence="10">Lacks conserved residue(s) required for the propagation of feature annotation.</text>
</comment>
<evidence type="ECO:0000256" key="8">
    <source>
        <dbReference type="ARBA" id="ARBA00051875"/>
    </source>
</evidence>
<dbReference type="GO" id="GO:0036222">
    <property type="term" value="F:XTP diphosphatase activity"/>
    <property type="evidence" value="ECO:0007669"/>
    <property type="project" value="UniProtKB-UniRule"/>
</dbReference>
<dbReference type="SUPFAM" id="SSF52972">
    <property type="entry name" value="ITPase-like"/>
    <property type="match status" value="1"/>
</dbReference>
<proteinExistence type="inferred from homology"/>
<evidence type="ECO:0000256" key="3">
    <source>
        <dbReference type="ARBA" id="ARBA00022723"/>
    </source>
</evidence>
<dbReference type="RefSeq" id="WP_096463944.1">
    <property type="nucleotide sequence ID" value="NZ_AP017312.1"/>
</dbReference>
<evidence type="ECO:0000256" key="11">
    <source>
        <dbReference type="RuleBase" id="RU003781"/>
    </source>
</evidence>
<evidence type="ECO:0000256" key="5">
    <source>
        <dbReference type="ARBA" id="ARBA00022801"/>
    </source>
</evidence>
<comment type="cofactor">
    <cofactor evidence="10">
        <name>Mg(2+)</name>
        <dbReference type="ChEBI" id="CHEBI:18420"/>
    </cofactor>
    <text evidence="10">Binds 1 Mg(2+) ion per subunit.</text>
</comment>
<dbReference type="NCBIfam" id="NF011397">
    <property type="entry name" value="PRK14822.1"/>
    <property type="match status" value="1"/>
</dbReference>
<dbReference type="PANTHER" id="PTHR11067:SF9">
    <property type="entry name" value="INOSINE TRIPHOSPHATE PYROPHOSPHATASE"/>
    <property type="match status" value="1"/>
</dbReference>
<dbReference type="EC" id="3.6.1.66" evidence="10"/>
<dbReference type="NCBIfam" id="TIGR00042">
    <property type="entry name" value="RdgB/HAM1 family non-canonical purine NTP pyrophosphatase"/>
    <property type="match status" value="1"/>
</dbReference>
<feature type="active site" description="Proton acceptor" evidence="10">
    <location>
        <position position="78"/>
    </location>
</feature>
<keyword evidence="4 10" id="KW-0547">Nucleotide-binding</keyword>
<dbReference type="HAMAP" id="MF_01405">
    <property type="entry name" value="Non_canon_purine_NTPase"/>
    <property type="match status" value="1"/>
</dbReference>
<dbReference type="GO" id="GO:0009117">
    <property type="term" value="P:nucleotide metabolic process"/>
    <property type="evidence" value="ECO:0007669"/>
    <property type="project" value="UniProtKB-KW"/>
</dbReference>
<dbReference type="GO" id="GO:0035870">
    <property type="term" value="F:dITP diphosphatase activity"/>
    <property type="evidence" value="ECO:0007669"/>
    <property type="project" value="UniProtKB-UniRule"/>
</dbReference>
<dbReference type="Pfam" id="PF01725">
    <property type="entry name" value="Ham1p_like"/>
    <property type="match status" value="1"/>
</dbReference>
<dbReference type="FunFam" id="3.90.950.10:FF:000001">
    <property type="entry name" value="dITP/XTP pyrophosphatase"/>
    <property type="match status" value="1"/>
</dbReference>
<dbReference type="AlphaFoldDB" id="A0A0U4WDR8"/>
<comment type="subunit">
    <text evidence="2 10">Homodimer.</text>
</comment>
<dbReference type="InterPro" id="IPR020922">
    <property type="entry name" value="dITP/XTP_pyrophosphatase"/>
</dbReference>
<evidence type="ECO:0000256" key="2">
    <source>
        <dbReference type="ARBA" id="ARBA00011738"/>
    </source>
</evidence>
<evidence type="ECO:0000256" key="10">
    <source>
        <dbReference type="HAMAP-Rule" id="MF_01405"/>
    </source>
</evidence>
<dbReference type="PANTHER" id="PTHR11067">
    <property type="entry name" value="INOSINE TRIPHOSPHATE PYROPHOSPHATASE/HAM1 PROTEIN"/>
    <property type="match status" value="1"/>
</dbReference>
<feature type="binding site" evidence="10">
    <location>
        <position position="184"/>
    </location>
    <ligand>
        <name>substrate</name>
    </ligand>
</feature>
<dbReference type="GO" id="GO:0036220">
    <property type="term" value="F:ITP diphosphatase activity"/>
    <property type="evidence" value="ECO:0007669"/>
    <property type="project" value="UniProtKB-UniRule"/>
</dbReference>
<feature type="binding site" evidence="10">
    <location>
        <begin position="161"/>
        <end position="164"/>
    </location>
    <ligand>
        <name>substrate</name>
    </ligand>
</feature>
<dbReference type="GO" id="GO:0000166">
    <property type="term" value="F:nucleotide binding"/>
    <property type="evidence" value="ECO:0007669"/>
    <property type="project" value="UniProtKB-KW"/>
</dbReference>
<evidence type="ECO:0000256" key="1">
    <source>
        <dbReference type="ARBA" id="ARBA00008023"/>
    </source>
</evidence>
<comment type="catalytic activity">
    <reaction evidence="10">
        <text>ITP + H2O = IMP + diphosphate + H(+)</text>
        <dbReference type="Rhea" id="RHEA:29399"/>
        <dbReference type="ChEBI" id="CHEBI:15377"/>
        <dbReference type="ChEBI" id="CHEBI:15378"/>
        <dbReference type="ChEBI" id="CHEBI:33019"/>
        <dbReference type="ChEBI" id="CHEBI:58053"/>
        <dbReference type="ChEBI" id="CHEBI:61402"/>
        <dbReference type="EC" id="3.6.1.66"/>
    </reaction>
</comment>
<feature type="binding site" evidence="10">
    <location>
        <position position="79"/>
    </location>
    <ligand>
        <name>substrate</name>
    </ligand>
</feature>
<dbReference type="InterPro" id="IPR002637">
    <property type="entry name" value="RdgB/HAM1"/>
</dbReference>
<keyword evidence="3 10" id="KW-0479">Metal-binding</keyword>
<comment type="function">
    <text evidence="10">Pyrophosphatase that catalyzes the hydrolysis of nucleoside triphosphates to their monophosphate derivatives, with a high preference for the non-canonical purine nucleotides XTP (xanthosine triphosphate), dITP (deoxyinosine triphosphate) and ITP. Seems to function as a house-cleaning enzyme that removes non-canonical purine nucleotides from the nucleotide pool, thus preventing their incorporation into DNA/RNA and avoiding chromosomal lesions.</text>
</comment>
<dbReference type="InterPro" id="IPR029001">
    <property type="entry name" value="ITPase-like_fam"/>
</dbReference>
<comment type="similarity">
    <text evidence="1 10 11">Belongs to the HAM1 NTPase family.</text>
</comment>
<comment type="catalytic activity">
    <reaction evidence="8 10">
        <text>dITP + H2O = dIMP + diphosphate + H(+)</text>
        <dbReference type="Rhea" id="RHEA:28342"/>
        <dbReference type="ChEBI" id="CHEBI:15377"/>
        <dbReference type="ChEBI" id="CHEBI:15378"/>
        <dbReference type="ChEBI" id="CHEBI:33019"/>
        <dbReference type="ChEBI" id="CHEBI:61194"/>
        <dbReference type="ChEBI" id="CHEBI:61382"/>
        <dbReference type="EC" id="3.6.1.66"/>
    </reaction>
</comment>
<dbReference type="KEGG" id="asoc:CB4_01121"/>
<dbReference type="GO" id="GO:0017111">
    <property type="term" value="F:ribonucleoside triphosphate phosphatase activity"/>
    <property type="evidence" value="ECO:0007669"/>
    <property type="project" value="InterPro"/>
</dbReference>
<comment type="catalytic activity">
    <reaction evidence="9 10">
        <text>XTP + H2O = XMP + diphosphate + H(+)</text>
        <dbReference type="Rhea" id="RHEA:28610"/>
        <dbReference type="ChEBI" id="CHEBI:15377"/>
        <dbReference type="ChEBI" id="CHEBI:15378"/>
        <dbReference type="ChEBI" id="CHEBI:33019"/>
        <dbReference type="ChEBI" id="CHEBI:57464"/>
        <dbReference type="ChEBI" id="CHEBI:61314"/>
        <dbReference type="EC" id="3.6.1.66"/>
    </reaction>
</comment>
<feature type="binding site" evidence="10">
    <location>
        <begin position="189"/>
        <end position="190"/>
    </location>
    <ligand>
        <name>substrate</name>
    </ligand>
</feature>
<dbReference type="CDD" id="cd00515">
    <property type="entry name" value="HAM1"/>
    <property type="match status" value="1"/>
</dbReference>
<name>A0A0U4WDR8_9BACL</name>
<feature type="binding site" evidence="10">
    <location>
        <begin position="16"/>
        <end position="21"/>
    </location>
    <ligand>
        <name>substrate</name>
    </ligand>
</feature>
<dbReference type="GO" id="GO:0046872">
    <property type="term" value="F:metal ion binding"/>
    <property type="evidence" value="ECO:0007669"/>
    <property type="project" value="UniProtKB-KW"/>
</dbReference>
<evidence type="ECO:0000256" key="6">
    <source>
        <dbReference type="ARBA" id="ARBA00022842"/>
    </source>
</evidence>
<keyword evidence="13" id="KW-1185">Reference proteome</keyword>
<dbReference type="GO" id="GO:0009146">
    <property type="term" value="P:purine nucleoside triphosphate catabolic process"/>
    <property type="evidence" value="ECO:0007669"/>
    <property type="project" value="UniProtKB-UniRule"/>
</dbReference>
<sequence length="206" mass="22724">MRKKEAFPWESVVLATKNKGKIKEFTRMFSHWNVRVLTMEDDLDFPDVVEDGETFEANARKKAEEIMKATGLAALADDSGLEVAALDGKPGVYSARFAGEHASDADNNAKLVQLMKDVPEAEREARFVSVLALALPGDDIILVRGTCEGRIVLEASGTNGFGYDPYFYLPEKERTMAELAPDEKNAVSHRGVAVRKLTAELAERFA</sequence>
<evidence type="ECO:0000256" key="9">
    <source>
        <dbReference type="ARBA" id="ARBA00052017"/>
    </source>
</evidence>
<organism evidence="12 13">
    <name type="scientific">Aneurinibacillus soli</name>
    <dbReference type="NCBI Taxonomy" id="1500254"/>
    <lineage>
        <taxon>Bacteria</taxon>
        <taxon>Bacillati</taxon>
        <taxon>Bacillota</taxon>
        <taxon>Bacilli</taxon>
        <taxon>Bacillales</taxon>
        <taxon>Paenibacillaceae</taxon>
        <taxon>Aneurinibacillus group</taxon>
        <taxon>Aneurinibacillus</taxon>
    </lineage>
</organism>
<dbReference type="OrthoDB" id="9807456at2"/>
<dbReference type="Gene3D" id="3.90.950.10">
    <property type="match status" value="1"/>
</dbReference>
<evidence type="ECO:0000256" key="4">
    <source>
        <dbReference type="ARBA" id="ARBA00022741"/>
    </source>
</evidence>
<evidence type="ECO:0000256" key="7">
    <source>
        <dbReference type="ARBA" id="ARBA00023080"/>
    </source>
</evidence>
<keyword evidence="5 10" id="KW-0378">Hydrolase</keyword>
<dbReference type="GO" id="GO:0005829">
    <property type="term" value="C:cytosol"/>
    <property type="evidence" value="ECO:0007669"/>
    <property type="project" value="TreeGrafter"/>
</dbReference>
<reference evidence="12 13" key="1">
    <citation type="submission" date="2015-12" db="EMBL/GenBank/DDBJ databases">
        <title>Genome sequence of Aneurinibacillus soli.</title>
        <authorList>
            <person name="Lee J.S."/>
            <person name="Lee K.C."/>
            <person name="Kim K.K."/>
            <person name="Lee B.W."/>
        </authorList>
    </citation>
    <scope>NUCLEOTIDE SEQUENCE [LARGE SCALE GENOMIC DNA]</scope>
    <source>
        <strain evidence="12 13">CB4</strain>
    </source>
</reference>
<gene>
    <name evidence="12" type="ORF">CB4_01121</name>
</gene>
<protein>
    <recommendedName>
        <fullName evidence="10">dITP/XTP pyrophosphatase</fullName>
        <ecNumber evidence="10">3.6.1.66</ecNumber>
    </recommendedName>
    <alternativeName>
        <fullName evidence="10">Non-canonical purine NTP pyrophosphatase</fullName>
    </alternativeName>
    <alternativeName>
        <fullName evidence="10">Non-standard purine NTP pyrophosphatase</fullName>
    </alternativeName>
    <alternativeName>
        <fullName evidence="10">Nucleoside-triphosphate diphosphatase</fullName>
    </alternativeName>
    <alternativeName>
        <fullName evidence="10">Nucleoside-triphosphate pyrophosphatase</fullName>
        <shortName evidence="10">NTPase</shortName>
    </alternativeName>
</protein>
<keyword evidence="7 10" id="KW-0546">Nucleotide metabolism</keyword>
<evidence type="ECO:0000313" key="13">
    <source>
        <dbReference type="Proteomes" id="UP000217696"/>
    </source>
</evidence>
<feature type="binding site" evidence="10">
    <location>
        <position position="78"/>
    </location>
    <ligand>
        <name>Mg(2+)</name>
        <dbReference type="ChEBI" id="CHEBI:18420"/>
    </ligand>
</feature>
<evidence type="ECO:0000313" key="12">
    <source>
        <dbReference type="EMBL" id="BAU26952.1"/>
    </source>
</evidence>